<sequence>MRRISKGPIGGLQPIGFFNMITTPLDQFALSALNELVKSIIPATEQRRMLFVQDIDLITACYCRQLSDDVVIIPLSSWGTSSCGTISLQDNTSDIREALKCTLQRKSDETCRYCQLISELTLRELGIIRLMKYSDSMPGVRLMTRISRKTVYTHQSNIRKKAGFKTRSQFLAWCKAVSGSLTI</sequence>
<dbReference type="InterPro" id="IPR016032">
    <property type="entry name" value="Sig_transdc_resp-reg_C-effctor"/>
</dbReference>
<dbReference type="InterPro" id="IPR036388">
    <property type="entry name" value="WH-like_DNA-bd_sf"/>
</dbReference>
<name>A0A2X2WJA3_CITKO</name>
<reference evidence="1 2" key="1">
    <citation type="submission" date="2018-06" db="EMBL/GenBank/DDBJ databases">
        <authorList>
            <consortium name="Pathogen Informatics"/>
            <person name="Doyle S."/>
        </authorList>
    </citation>
    <scope>NUCLEOTIDE SEQUENCE [LARGE SCALE GENOMIC DNA]</scope>
    <source>
        <strain evidence="1 2">NCTC10786</strain>
    </source>
</reference>
<dbReference type="Gene3D" id="1.10.10.10">
    <property type="entry name" value="Winged helix-like DNA-binding domain superfamily/Winged helix DNA-binding domain"/>
    <property type="match status" value="1"/>
</dbReference>
<organism evidence="1 2">
    <name type="scientific">Citrobacter koseri</name>
    <name type="common">Citrobacter diversus</name>
    <dbReference type="NCBI Taxonomy" id="545"/>
    <lineage>
        <taxon>Bacteria</taxon>
        <taxon>Pseudomonadati</taxon>
        <taxon>Pseudomonadota</taxon>
        <taxon>Gammaproteobacteria</taxon>
        <taxon>Enterobacterales</taxon>
        <taxon>Enterobacteriaceae</taxon>
        <taxon>Citrobacter</taxon>
    </lineage>
</organism>
<dbReference type="GO" id="GO:0006355">
    <property type="term" value="P:regulation of DNA-templated transcription"/>
    <property type="evidence" value="ECO:0007669"/>
    <property type="project" value="InterPro"/>
</dbReference>
<dbReference type="Proteomes" id="UP000251584">
    <property type="component" value="Unassembled WGS sequence"/>
</dbReference>
<proteinExistence type="predicted"/>
<dbReference type="AlphaFoldDB" id="A0A2X2WJA3"/>
<dbReference type="EMBL" id="UAVY01000007">
    <property type="protein sequence ID" value="SQB37653.1"/>
    <property type="molecule type" value="Genomic_DNA"/>
</dbReference>
<accession>A0A2X2WJA3</accession>
<gene>
    <name evidence="1" type="ORF">NCTC10786_04411</name>
</gene>
<dbReference type="SUPFAM" id="SSF46894">
    <property type="entry name" value="C-terminal effector domain of the bipartite response regulators"/>
    <property type="match status" value="1"/>
</dbReference>
<dbReference type="GO" id="GO:0003677">
    <property type="term" value="F:DNA binding"/>
    <property type="evidence" value="ECO:0007669"/>
    <property type="project" value="InterPro"/>
</dbReference>
<evidence type="ECO:0000313" key="1">
    <source>
        <dbReference type="EMBL" id="SQB37653.1"/>
    </source>
</evidence>
<protein>
    <submittedName>
        <fullName evidence="1">Uncharacterized protein</fullName>
    </submittedName>
</protein>
<evidence type="ECO:0000313" key="2">
    <source>
        <dbReference type="Proteomes" id="UP000251584"/>
    </source>
</evidence>